<protein>
    <submittedName>
        <fullName evidence="1">Uncharacterized protein</fullName>
    </submittedName>
</protein>
<dbReference type="HOGENOM" id="CLU_2079417_0_0_2"/>
<evidence type="ECO:0000313" key="1">
    <source>
        <dbReference type="EMBL" id="AET63664.1"/>
    </source>
</evidence>
<proteinExistence type="predicted"/>
<accession>G7WLS1</accession>
<dbReference type="AlphaFoldDB" id="G7WLS1"/>
<evidence type="ECO:0000313" key="2">
    <source>
        <dbReference type="Proteomes" id="UP000005877"/>
    </source>
</evidence>
<gene>
    <name evidence="1" type="ordered locus">Mhar_0276</name>
</gene>
<dbReference type="EMBL" id="CP003117">
    <property type="protein sequence ID" value="AET63664.1"/>
    <property type="molecule type" value="Genomic_DNA"/>
</dbReference>
<keyword evidence="2" id="KW-1185">Reference proteome</keyword>
<organism evidence="1 2">
    <name type="scientific">Methanothrix harundinacea (strain 6Ac)</name>
    <name type="common">Methanosaeta harundinacea</name>
    <dbReference type="NCBI Taxonomy" id="1110509"/>
    <lineage>
        <taxon>Archaea</taxon>
        <taxon>Methanobacteriati</taxon>
        <taxon>Methanobacteriota</taxon>
        <taxon>Stenosarchaea group</taxon>
        <taxon>Methanomicrobia</taxon>
        <taxon>Methanotrichales</taxon>
        <taxon>Methanotrichaceae</taxon>
        <taxon>Methanothrix</taxon>
    </lineage>
</organism>
<dbReference type="Proteomes" id="UP000005877">
    <property type="component" value="Chromosome"/>
</dbReference>
<sequence>MKEIIKLGLVMGVLFCAAIGAASAQEEPSEDYKNGFYDAAVVIGQATGMGGSLEQLYNALGGEATPETADIVEYYNNQTTLFNQQVIPYVNGVIDQVFGPDDNRSADLYLVELPLIS</sequence>
<reference evidence="1 2" key="1">
    <citation type="journal article" date="2012" name="PLoS ONE">
        <title>The genome characteristics and predicted function of methyl-group oxidation pathway in the obligate aceticlastic methanogens, Methanosaeta spp.</title>
        <authorList>
            <person name="Zhu J."/>
            <person name="Zheng H."/>
            <person name="Ai G."/>
            <person name="Zhang G."/>
            <person name="Liu D."/>
            <person name="Liu X."/>
            <person name="Dong X."/>
        </authorList>
    </citation>
    <scope>NUCLEOTIDE SEQUENCE [LARGE SCALE GENOMIC DNA]</scope>
    <source>
        <strain evidence="1 2">6Ac</strain>
    </source>
</reference>
<dbReference type="GeneID" id="12509445"/>
<dbReference type="PATRIC" id="fig|1110509.7.peg.317"/>
<dbReference type="RefSeq" id="WP_014585849.1">
    <property type="nucleotide sequence ID" value="NC_017527.1"/>
</dbReference>
<name>G7WLS1_METH6</name>
<dbReference type="KEGG" id="mhi:Mhar_0276"/>